<dbReference type="EC" id="3.5.1.98" evidence="1"/>
<comment type="caution">
    <text evidence="1">The sequence shown here is derived from an EMBL/GenBank/DDBJ whole genome shotgun (WGS) entry which is preliminary data.</text>
</comment>
<gene>
    <name evidence="1" type="primary">HDA1_5</name>
    <name evidence="1" type="ORF">OC842_007996</name>
</gene>
<dbReference type="Proteomes" id="UP001176521">
    <property type="component" value="Unassembled WGS sequence"/>
</dbReference>
<name>A0AAN6G2T4_9BASI</name>
<reference evidence="1" key="1">
    <citation type="journal article" date="2023" name="PhytoFront">
        <title>Draft Genome Resources of Seven Strains of Tilletia horrida, Causal Agent of Kernel Smut of Rice.</title>
        <authorList>
            <person name="Khanal S."/>
            <person name="Antony Babu S."/>
            <person name="Zhou X.G."/>
        </authorList>
    </citation>
    <scope>NUCLEOTIDE SEQUENCE</scope>
    <source>
        <strain evidence="1">TX3</strain>
    </source>
</reference>
<accession>A0AAN6G2T4</accession>
<sequence>MQPSATDRFGAIYRLLQRSGCTLRMKRVPIREGTKQEVLKVHDEGLWNGVEMSSFFTHKKVARWTPLLEAVLSLHVNGYSALCTRLACGGIIELCDAIVSRRIKHGFAV</sequence>
<evidence type="ECO:0000313" key="2">
    <source>
        <dbReference type="Proteomes" id="UP001176521"/>
    </source>
</evidence>
<dbReference type="SUPFAM" id="SSF52768">
    <property type="entry name" value="Arginase/deacetylase"/>
    <property type="match status" value="1"/>
</dbReference>
<evidence type="ECO:0000313" key="1">
    <source>
        <dbReference type="EMBL" id="KAK0517797.1"/>
    </source>
</evidence>
<keyword evidence="1" id="KW-0378">Hydrolase</keyword>
<dbReference type="InterPro" id="IPR023696">
    <property type="entry name" value="Ureohydrolase_dom_sf"/>
</dbReference>
<dbReference type="AlphaFoldDB" id="A0AAN6G2T4"/>
<dbReference type="GO" id="GO:0141221">
    <property type="term" value="F:histone deacetylase activity, hydrolytic mechanism"/>
    <property type="evidence" value="ECO:0007669"/>
    <property type="project" value="UniProtKB-EC"/>
</dbReference>
<organism evidence="1 2">
    <name type="scientific">Tilletia horrida</name>
    <dbReference type="NCBI Taxonomy" id="155126"/>
    <lineage>
        <taxon>Eukaryota</taxon>
        <taxon>Fungi</taxon>
        <taxon>Dikarya</taxon>
        <taxon>Basidiomycota</taxon>
        <taxon>Ustilaginomycotina</taxon>
        <taxon>Exobasidiomycetes</taxon>
        <taxon>Tilletiales</taxon>
        <taxon>Tilletiaceae</taxon>
        <taxon>Tilletia</taxon>
    </lineage>
</organism>
<feature type="non-terminal residue" evidence="1">
    <location>
        <position position="109"/>
    </location>
</feature>
<dbReference type="EMBL" id="JAPDMQ010001603">
    <property type="protein sequence ID" value="KAK0517797.1"/>
    <property type="molecule type" value="Genomic_DNA"/>
</dbReference>
<protein>
    <submittedName>
        <fullName evidence="1">Histone deacetylase hda1</fullName>
        <ecNumber evidence="1">3.5.1.98</ecNumber>
    </submittedName>
</protein>
<dbReference type="InterPro" id="IPR037138">
    <property type="entry name" value="His_deacetylse_dom_sf"/>
</dbReference>
<keyword evidence="2" id="KW-1185">Reference proteome</keyword>
<proteinExistence type="predicted"/>
<dbReference type="Gene3D" id="3.40.800.20">
    <property type="entry name" value="Histone deacetylase domain"/>
    <property type="match status" value="1"/>
</dbReference>